<dbReference type="Proteomes" id="UP000078560">
    <property type="component" value="Unassembled WGS sequence"/>
</dbReference>
<name>A0A1A8W5G0_PLAOA</name>
<reference evidence="5 6" key="2">
    <citation type="submission" date="2016-05" db="EMBL/GenBank/DDBJ databases">
        <authorList>
            <person name="Naeem Raeece"/>
        </authorList>
    </citation>
    <scope>NUCLEOTIDE SEQUENCE [LARGE SCALE GENOMIC DNA]</scope>
</reference>
<sequence length="144" mass="16730">MRAHICFNLLLLIFVYNWVFSTAKFVDDNSKHLFNYNVDLSSFNNISKKMDINTKKKVVLAKKILKGVGSIMMIMISSLIVFDNITLSKQLERSRKREEDLTARLNSAEQDATTSRLEYEKKVEEMQNIINKIIIHTINNKNNS</sequence>
<evidence type="ECO:0000256" key="2">
    <source>
        <dbReference type="SAM" id="SignalP"/>
    </source>
</evidence>
<protein>
    <submittedName>
        <fullName evidence="3">Uncharacterized protein</fullName>
    </submittedName>
</protein>
<feature type="chain" id="PRO_5015059659" evidence="2">
    <location>
        <begin position="24"/>
        <end position="144"/>
    </location>
</feature>
<evidence type="ECO:0000313" key="6">
    <source>
        <dbReference type="Proteomes" id="UP000078560"/>
    </source>
</evidence>
<feature type="signal peptide" evidence="2">
    <location>
        <begin position="1"/>
        <end position="23"/>
    </location>
</feature>
<dbReference type="Proteomes" id="UP000078546">
    <property type="component" value="Unassembled WGS sequence"/>
</dbReference>
<keyword evidence="1" id="KW-0812">Transmembrane</keyword>
<dbReference type="VEuPathDB" id="PlasmoDB:PocGH01_14027900"/>
<gene>
    <name evidence="4" type="ORF">POVCU1_043420</name>
    <name evidence="3" type="ORF">POVCU2_0046860</name>
</gene>
<proteinExistence type="predicted"/>
<keyword evidence="2" id="KW-0732">Signal</keyword>
<accession>A0A1A8W5G0</accession>
<feature type="transmembrane region" description="Helical" evidence="1">
    <location>
        <begin position="64"/>
        <end position="87"/>
    </location>
</feature>
<organism evidence="3 6">
    <name type="scientific">Plasmodium ovale curtisi</name>
    <dbReference type="NCBI Taxonomy" id="864141"/>
    <lineage>
        <taxon>Eukaryota</taxon>
        <taxon>Sar</taxon>
        <taxon>Alveolata</taxon>
        <taxon>Apicomplexa</taxon>
        <taxon>Aconoidasida</taxon>
        <taxon>Haemosporida</taxon>
        <taxon>Plasmodiidae</taxon>
        <taxon>Plasmodium</taxon>
        <taxon>Plasmodium (Plasmodium)</taxon>
    </lineage>
</organism>
<evidence type="ECO:0000313" key="4">
    <source>
        <dbReference type="EMBL" id="SBS98093.1"/>
    </source>
</evidence>
<dbReference type="EMBL" id="FLQU01000616">
    <property type="protein sequence ID" value="SBS88181.1"/>
    <property type="molecule type" value="Genomic_DNA"/>
</dbReference>
<keyword evidence="1" id="KW-1133">Transmembrane helix</keyword>
<dbReference type="AlphaFoldDB" id="A0A1A8W5G0"/>
<keyword evidence="1" id="KW-0472">Membrane</keyword>
<dbReference type="EMBL" id="FLQV01000786">
    <property type="protein sequence ID" value="SBS98093.1"/>
    <property type="molecule type" value="Genomic_DNA"/>
</dbReference>
<evidence type="ECO:0000256" key="1">
    <source>
        <dbReference type="SAM" id="Phobius"/>
    </source>
</evidence>
<evidence type="ECO:0000313" key="5">
    <source>
        <dbReference type="Proteomes" id="UP000078546"/>
    </source>
</evidence>
<evidence type="ECO:0000313" key="3">
    <source>
        <dbReference type="EMBL" id="SBS88181.1"/>
    </source>
</evidence>
<reference evidence="3" key="1">
    <citation type="submission" date="2016-05" db="EMBL/GenBank/DDBJ databases">
        <authorList>
            <person name="Lavstsen T."/>
            <person name="Jespersen J.S."/>
        </authorList>
    </citation>
    <scope>NUCLEOTIDE SEQUENCE [LARGE SCALE GENOMIC DNA]</scope>
</reference>